<comment type="caution">
    <text evidence="1">The sequence shown here is derived from an EMBL/GenBank/DDBJ whole genome shotgun (WGS) entry which is preliminary data.</text>
</comment>
<keyword evidence="2" id="KW-1185">Reference proteome</keyword>
<protein>
    <submittedName>
        <fullName evidence="1">Uncharacterized protein</fullName>
    </submittedName>
</protein>
<accession>A0ABR5ITY7</accession>
<feature type="non-terminal residue" evidence="1">
    <location>
        <position position="1"/>
    </location>
</feature>
<organism evidence="1 2">
    <name type="scientific">Streptomyces varsoviensis</name>
    <dbReference type="NCBI Taxonomy" id="67373"/>
    <lineage>
        <taxon>Bacteria</taxon>
        <taxon>Bacillati</taxon>
        <taxon>Actinomycetota</taxon>
        <taxon>Actinomycetes</taxon>
        <taxon>Kitasatosporales</taxon>
        <taxon>Streptomycetaceae</taxon>
        <taxon>Streptomyces</taxon>
    </lineage>
</organism>
<evidence type="ECO:0000313" key="2">
    <source>
        <dbReference type="Proteomes" id="UP000037020"/>
    </source>
</evidence>
<proteinExistence type="predicted"/>
<dbReference type="EMBL" id="LGUT01003974">
    <property type="protein sequence ID" value="KOG67556.1"/>
    <property type="molecule type" value="Genomic_DNA"/>
</dbReference>
<evidence type="ECO:0000313" key="1">
    <source>
        <dbReference type="EMBL" id="KOG67556.1"/>
    </source>
</evidence>
<dbReference type="Proteomes" id="UP000037020">
    <property type="component" value="Unassembled WGS sequence"/>
</dbReference>
<reference evidence="1 2" key="1">
    <citation type="submission" date="2015-07" db="EMBL/GenBank/DDBJ databases">
        <authorList>
            <person name="Ju K.-S."/>
            <person name="Doroghazi J.R."/>
            <person name="Metcalf W.W."/>
        </authorList>
    </citation>
    <scope>NUCLEOTIDE SEQUENCE [LARGE SCALE GENOMIC DNA]</scope>
    <source>
        <strain evidence="1 2">NRRL B-3589</strain>
    </source>
</reference>
<name>A0ABR5ITY7_9ACTN</name>
<gene>
    <name evidence="1" type="ORF">ADK38_41285</name>
</gene>
<feature type="non-terminal residue" evidence="1">
    <location>
        <position position="80"/>
    </location>
</feature>
<sequence>AIAAETYRAVTAGFEAQRELTRAALGADGPAALLARLAAHLDGWAALYDASGALVAAAPDWAARRAARLSGDVERLRERP</sequence>